<dbReference type="PANTHER" id="PTHR28676:SF2">
    <property type="entry name" value="ALK AND LTK LIGAND 2"/>
    <property type="match status" value="1"/>
</dbReference>
<dbReference type="RefSeq" id="XP_006866778.1">
    <property type="nucleotide sequence ID" value="XM_006866716.1"/>
</dbReference>
<comment type="subcellular location">
    <subcellularLocation>
        <location evidence="1">Cell membrane</location>
    </subcellularLocation>
    <subcellularLocation>
        <location evidence="2">Secreted</location>
    </subcellularLocation>
</comment>
<dbReference type="GO" id="GO:0070378">
    <property type="term" value="P:positive regulation of ERK5 cascade"/>
    <property type="evidence" value="ECO:0007669"/>
    <property type="project" value="TreeGrafter"/>
</dbReference>
<evidence type="ECO:0000256" key="6">
    <source>
        <dbReference type="ARBA" id="ARBA00022729"/>
    </source>
</evidence>
<evidence type="ECO:0000313" key="11">
    <source>
        <dbReference type="Proteomes" id="UP000504623"/>
    </source>
</evidence>
<name>A0A9B0WS23_CHRAS</name>
<keyword evidence="3" id="KW-1003">Cell membrane</keyword>
<dbReference type="GeneID" id="102820282"/>
<feature type="chain" id="PRO_5039593181" evidence="10">
    <location>
        <begin position="25"/>
        <end position="178"/>
    </location>
</feature>
<evidence type="ECO:0000256" key="5">
    <source>
        <dbReference type="ARBA" id="ARBA00022525"/>
    </source>
</evidence>
<dbReference type="PANTHER" id="PTHR28676">
    <property type="entry name" value="ALK AND LTK LIGAND 2-RELATED"/>
    <property type="match status" value="1"/>
</dbReference>
<proteinExistence type="inferred from homology"/>
<dbReference type="GO" id="GO:0030298">
    <property type="term" value="F:receptor signaling protein tyrosine kinase activator activity"/>
    <property type="evidence" value="ECO:0007669"/>
    <property type="project" value="InterPro"/>
</dbReference>
<evidence type="ECO:0000313" key="12">
    <source>
        <dbReference type="RefSeq" id="XP_006866778.1"/>
    </source>
</evidence>
<evidence type="ECO:0000256" key="2">
    <source>
        <dbReference type="ARBA" id="ARBA00004613"/>
    </source>
</evidence>
<dbReference type="GO" id="GO:0030971">
    <property type="term" value="F:receptor tyrosine kinase binding"/>
    <property type="evidence" value="ECO:0007669"/>
    <property type="project" value="InterPro"/>
</dbReference>
<dbReference type="AlphaFoldDB" id="A0A9B0WS23"/>
<dbReference type="Proteomes" id="UP000504623">
    <property type="component" value="Unplaced"/>
</dbReference>
<evidence type="ECO:0000256" key="4">
    <source>
        <dbReference type="ARBA" id="ARBA00022514"/>
    </source>
</evidence>
<dbReference type="GO" id="GO:0005886">
    <property type="term" value="C:plasma membrane"/>
    <property type="evidence" value="ECO:0007669"/>
    <property type="project" value="UniProtKB-SubCell"/>
</dbReference>
<dbReference type="InterPro" id="IPR029364">
    <property type="entry name" value="ALKL1/2"/>
</dbReference>
<keyword evidence="4" id="KW-0202">Cytokine</keyword>
<keyword evidence="7" id="KW-0472">Membrane</keyword>
<dbReference type="GO" id="GO:0005125">
    <property type="term" value="F:cytokine activity"/>
    <property type="evidence" value="ECO:0007669"/>
    <property type="project" value="UniProtKB-KW"/>
</dbReference>
<keyword evidence="5" id="KW-0964">Secreted</keyword>
<reference evidence="12" key="1">
    <citation type="submission" date="2025-08" db="UniProtKB">
        <authorList>
            <consortium name="RefSeq"/>
        </authorList>
    </citation>
    <scope>IDENTIFICATION</scope>
    <source>
        <tissue evidence="12">Spleen</tissue>
    </source>
</reference>
<comment type="similarity">
    <text evidence="9">Belongs to the ALKAL family.</text>
</comment>
<organism evidence="11 12">
    <name type="scientific">Chrysochloris asiatica</name>
    <name type="common">Cape golden mole</name>
    <dbReference type="NCBI Taxonomy" id="185453"/>
    <lineage>
        <taxon>Eukaryota</taxon>
        <taxon>Metazoa</taxon>
        <taxon>Chordata</taxon>
        <taxon>Craniata</taxon>
        <taxon>Vertebrata</taxon>
        <taxon>Euteleostomi</taxon>
        <taxon>Mammalia</taxon>
        <taxon>Eutheria</taxon>
        <taxon>Afrotheria</taxon>
        <taxon>Chrysochloridae</taxon>
        <taxon>Chrysochlorinae</taxon>
        <taxon>Chrysochloris</taxon>
    </lineage>
</organism>
<evidence type="ECO:0000256" key="8">
    <source>
        <dbReference type="ARBA" id="ARBA00023157"/>
    </source>
</evidence>
<protein>
    <submittedName>
        <fullName evidence="12">Protein FAM150B</fullName>
    </submittedName>
</protein>
<evidence type="ECO:0000256" key="3">
    <source>
        <dbReference type="ARBA" id="ARBA00022475"/>
    </source>
</evidence>
<dbReference type="CTD" id="285016"/>
<accession>A0A9B0WS23</accession>
<evidence type="ECO:0000256" key="7">
    <source>
        <dbReference type="ARBA" id="ARBA00023136"/>
    </source>
</evidence>
<dbReference type="OrthoDB" id="9807651at2759"/>
<keyword evidence="8" id="KW-1015">Disulfide bond</keyword>
<dbReference type="Pfam" id="PF15129">
    <property type="entry name" value="ALKL1_2"/>
    <property type="match status" value="2"/>
</dbReference>
<feature type="signal peptide" evidence="10">
    <location>
        <begin position="1"/>
        <end position="24"/>
    </location>
</feature>
<keyword evidence="6 10" id="KW-0732">Signal</keyword>
<evidence type="ECO:0000256" key="9">
    <source>
        <dbReference type="ARBA" id="ARBA00033741"/>
    </source>
</evidence>
<gene>
    <name evidence="12" type="primary">FAM150B</name>
</gene>
<sequence>MSGPRRSVLLGLVLLLVSMGPCRGSIESLELTDRQVILSLLLDLFQGVKSSNLEDSKSLELFSEHDSTLDEIEVTDYIDNPERLRAEIIAHVQKLKTKFIKHLTGPLYFNPKCSIYVHRIYHNTRDCTTPEQIVALDQRFKDKFIKHLTGPLYFSPKCNKYAHRIYHNTRDCTTPERK</sequence>
<dbReference type="GO" id="GO:0005615">
    <property type="term" value="C:extracellular space"/>
    <property type="evidence" value="ECO:0007669"/>
    <property type="project" value="UniProtKB-KW"/>
</dbReference>
<dbReference type="GO" id="GO:0070374">
    <property type="term" value="P:positive regulation of ERK1 and ERK2 cascade"/>
    <property type="evidence" value="ECO:0007669"/>
    <property type="project" value="TreeGrafter"/>
</dbReference>
<evidence type="ECO:0000256" key="10">
    <source>
        <dbReference type="SAM" id="SignalP"/>
    </source>
</evidence>
<keyword evidence="11" id="KW-1185">Reference proteome</keyword>
<evidence type="ECO:0000256" key="1">
    <source>
        <dbReference type="ARBA" id="ARBA00004236"/>
    </source>
</evidence>